<dbReference type="STRING" id="471704.A0A151JQE4"/>
<dbReference type="EMBL" id="KQ978686">
    <property type="protein sequence ID" value="KYN29296.1"/>
    <property type="molecule type" value="Genomic_DNA"/>
</dbReference>
<dbReference type="Proteomes" id="UP000078492">
    <property type="component" value="Unassembled WGS sequence"/>
</dbReference>
<organism evidence="1 2">
    <name type="scientific">Trachymyrmex cornetzi</name>
    <dbReference type="NCBI Taxonomy" id="471704"/>
    <lineage>
        <taxon>Eukaryota</taxon>
        <taxon>Metazoa</taxon>
        <taxon>Ecdysozoa</taxon>
        <taxon>Arthropoda</taxon>
        <taxon>Hexapoda</taxon>
        <taxon>Insecta</taxon>
        <taxon>Pterygota</taxon>
        <taxon>Neoptera</taxon>
        <taxon>Endopterygota</taxon>
        <taxon>Hymenoptera</taxon>
        <taxon>Apocrita</taxon>
        <taxon>Aculeata</taxon>
        <taxon>Formicoidea</taxon>
        <taxon>Formicidae</taxon>
        <taxon>Myrmicinae</taxon>
        <taxon>Trachymyrmex</taxon>
    </lineage>
</organism>
<reference evidence="1 2" key="1">
    <citation type="submission" date="2015-09" db="EMBL/GenBank/DDBJ databases">
        <title>Trachymyrmex cornetzi WGS genome.</title>
        <authorList>
            <person name="Nygaard S."/>
            <person name="Hu H."/>
            <person name="Boomsma J."/>
            <person name="Zhang G."/>
        </authorList>
    </citation>
    <scope>NUCLEOTIDE SEQUENCE [LARGE SCALE GENOMIC DNA]</scope>
    <source>
        <strain evidence="1">Tcor2-1</strain>
        <tissue evidence="1">Whole body</tissue>
    </source>
</reference>
<dbReference type="AlphaFoldDB" id="A0A151JQE4"/>
<keyword evidence="2" id="KW-1185">Reference proteome</keyword>
<name>A0A151JQE4_9HYME</name>
<feature type="non-terminal residue" evidence="1">
    <location>
        <position position="133"/>
    </location>
</feature>
<evidence type="ECO:0000313" key="1">
    <source>
        <dbReference type="EMBL" id="KYN29296.1"/>
    </source>
</evidence>
<proteinExistence type="predicted"/>
<gene>
    <name evidence="1" type="ORF">ALC57_01274</name>
</gene>
<evidence type="ECO:0008006" key="3">
    <source>
        <dbReference type="Google" id="ProtNLM"/>
    </source>
</evidence>
<evidence type="ECO:0000313" key="2">
    <source>
        <dbReference type="Proteomes" id="UP000078492"/>
    </source>
</evidence>
<sequence>MRQRCDNTYREILSRIRIGLVTDSDINVLLSRKSSCDERLNELCTYMNQLPVDTICLLPTCYLCTTLNTAMLDKIDGDEILLITDDVDCAPAMEKKVYKILKDKNEKVSETAGIERVIAIKIGAKVMIRRNID</sequence>
<accession>A0A151JQE4</accession>
<protein>
    <recommendedName>
        <fullName evidence="3">DNA helicase</fullName>
    </recommendedName>
</protein>